<feature type="chain" id="PRO_5043842887" evidence="1">
    <location>
        <begin position="19"/>
        <end position="255"/>
    </location>
</feature>
<gene>
    <name evidence="2" type="ORF">PENTCL1PPCAC_19720</name>
</gene>
<sequence length="255" mass="29816">MDTAVMVLLLSYFLLTSDYLSEDSFIRAMKSSTNSATRIWLHNSIIQTRSTSTLSPKKVSQTGNCLIGSTQRPIIIPRGNSLLGYARYITRKREQRIRFSSRGDLDSQIWMPLLGQYHILHWRRVWRKGKTIYAWILDPNWIVTFDNVITVYLGNQVAYHVHYSSHLRFTMIPGDTMVLLTSGRSDNLPNRDKGDHRVFITVESWKIRDVDVKMKLSFYSSNIRSKVYLQKYLGERLYPFTMYPMRLLPQIHGEV</sequence>
<organism evidence="2 3">
    <name type="scientific">Pristionchus entomophagus</name>
    <dbReference type="NCBI Taxonomy" id="358040"/>
    <lineage>
        <taxon>Eukaryota</taxon>
        <taxon>Metazoa</taxon>
        <taxon>Ecdysozoa</taxon>
        <taxon>Nematoda</taxon>
        <taxon>Chromadorea</taxon>
        <taxon>Rhabditida</taxon>
        <taxon>Rhabditina</taxon>
        <taxon>Diplogasteromorpha</taxon>
        <taxon>Diplogasteroidea</taxon>
        <taxon>Neodiplogasteridae</taxon>
        <taxon>Pristionchus</taxon>
    </lineage>
</organism>
<evidence type="ECO:0000313" key="3">
    <source>
        <dbReference type="Proteomes" id="UP001432027"/>
    </source>
</evidence>
<comment type="caution">
    <text evidence="2">The sequence shown here is derived from an EMBL/GenBank/DDBJ whole genome shotgun (WGS) entry which is preliminary data.</text>
</comment>
<accession>A0AAV5TTE4</accession>
<reference evidence="2" key="1">
    <citation type="submission" date="2023-10" db="EMBL/GenBank/DDBJ databases">
        <title>Genome assembly of Pristionchus species.</title>
        <authorList>
            <person name="Yoshida K."/>
            <person name="Sommer R.J."/>
        </authorList>
    </citation>
    <scope>NUCLEOTIDE SEQUENCE</scope>
    <source>
        <strain evidence="2">RS0144</strain>
    </source>
</reference>
<dbReference type="AlphaFoldDB" id="A0AAV5TTE4"/>
<name>A0AAV5TTE4_9BILA</name>
<keyword evidence="1" id="KW-0732">Signal</keyword>
<protein>
    <submittedName>
        <fullName evidence="2">Uncharacterized protein</fullName>
    </submittedName>
</protein>
<keyword evidence="3" id="KW-1185">Reference proteome</keyword>
<feature type="signal peptide" evidence="1">
    <location>
        <begin position="1"/>
        <end position="18"/>
    </location>
</feature>
<evidence type="ECO:0000313" key="2">
    <source>
        <dbReference type="EMBL" id="GMS97545.1"/>
    </source>
</evidence>
<dbReference type="Proteomes" id="UP001432027">
    <property type="component" value="Unassembled WGS sequence"/>
</dbReference>
<proteinExistence type="predicted"/>
<evidence type="ECO:0000256" key="1">
    <source>
        <dbReference type="SAM" id="SignalP"/>
    </source>
</evidence>
<dbReference type="EMBL" id="BTSX01000004">
    <property type="protein sequence ID" value="GMS97545.1"/>
    <property type="molecule type" value="Genomic_DNA"/>
</dbReference>